<dbReference type="InParanoid" id="E2AEA7"/>
<feature type="compositionally biased region" description="Polar residues" evidence="1">
    <location>
        <begin position="1"/>
        <end position="11"/>
    </location>
</feature>
<feature type="compositionally biased region" description="Basic and acidic residues" evidence="1">
    <location>
        <begin position="89"/>
        <end position="122"/>
    </location>
</feature>
<evidence type="ECO:0000313" key="3">
    <source>
        <dbReference type="Proteomes" id="UP000000311"/>
    </source>
</evidence>
<sequence>MESLSDSSSGFIVSGRQISARIPTSRPSNARYRPQRQHTDNSAVASKRKSTLARSGAMQRRGINKRLSFAEAENGQKDRNKEEVEEEREPATEKGINKSGEGERAERKKSERAREREKERRGSAAPAVGPALKSLVALLDQRPDLLLSRKCSILVQNIKSKSKFDLLTRKSWRKIYLFARPIRYTVRAIINLTGNDGKQQLAHLDNRIFGRELGLAIYVIVTRIFPWHDSRNSNNGLSLKSHGKNYCNVGSGNARQERTVLKGLIGHSNSSGDQAPWECDGKNPVSCAELSTVPTSLFITPYRRASYSPCDSETWNVLAASAFVTPR</sequence>
<gene>
    <name evidence="2" type="ORF">EAG_13251</name>
</gene>
<accession>E2AEA7</accession>
<feature type="region of interest" description="Disordered" evidence="1">
    <location>
        <begin position="1"/>
        <end position="126"/>
    </location>
</feature>
<reference evidence="2 3" key="1">
    <citation type="journal article" date="2010" name="Science">
        <title>Genomic comparison of the ants Camponotus floridanus and Harpegnathos saltator.</title>
        <authorList>
            <person name="Bonasio R."/>
            <person name="Zhang G."/>
            <person name="Ye C."/>
            <person name="Mutti N.S."/>
            <person name="Fang X."/>
            <person name="Qin N."/>
            <person name="Donahue G."/>
            <person name="Yang P."/>
            <person name="Li Q."/>
            <person name="Li C."/>
            <person name="Zhang P."/>
            <person name="Huang Z."/>
            <person name="Berger S.L."/>
            <person name="Reinberg D."/>
            <person name="Wang J."/>
            <person name="Liebig J."/>
        </authorList>
    </citation>
    <scope>NUCLEOTIDE SEQUENCE [LARGE SCALE GENOMIC DNA]</scope>
    <source>
        <strain evidence="3">C129</strain>
    </source>
</reference>
<evidence type="ECO:0000256" key="1">
    <source>
        <dbReference type="SAM" id="MobiDB-lite"/>
    </source>
</evidence>
<proteinExistence type="predicted"/>
<protein>
    <submittedName>
        <fullName evidence="2">Uncharacterized protein</fullName>
    </submittedName>
</protein>
<dbReference type="Proteomes" id="UP000000311">
    <property type="component" value="Unassembled WGS sequence"/>
</dbReference>
<dbReference type="EMBL" id="GL438827">
    <property type="protein sequence ID" value="EFN68340.1"/>
    <property type="molecule type" value="Genomic_DNA"/>
</dbReference>
<organism evidence="3">
    <name type="scientific">Camponotus floridanus</name>
    <name type="common">Florida carpenter ant</name>
    <dbReference type="NCBI Taxonomy" id="104421"/>
    <lineage>
        <taxon>Eukaryota</taxon>
        <taxon>Metazoa</taxon>
        <taxon>Ecdysozoa</taxon>
        <taxon>Arthropoda</taxon>
        <taxon>Hexapoda</taxon>
        <taxon>Insecta</taxon>
        <taxon>Pterygota</taxon>
        <taxon>Neoptera</taxon>
        <taxon>Endopterygota</taxon>
        <taxon>Hymenoptera</taxon>
        <taxon>Apocrita</taxon>
        <taxon>Aculeata</taxon>
        <taxon>Formicoidea</taxon>
        <taxon>Formicidae</taxon>
        <taxon>Formicinae</taxon>
        <taxon>Camponotus</taxon>
    </lineage>
</organism>
<evidence type="ECO:0000313" key="2">
    <source>
        <dbReference type="EMBL" id="EFN68340.1"/>
    </source>
</evidence>
<name>E2AEA7_CAMFO</name>
<dbReference type="AlphaFoldDB" id="E2AEA7"/>
<keyword evidence="3" id="KW-1185">Reference proteome</keyword>